<dbReference type="CDD" id="cd00082">
    <property type="entry name" value="HisKA"/>
    <property type="match status" value="1"/>
</dbReference>
<organism evidence="12 13">
    <name type="scientific">Brevibacterium yomogidense</name>
    <dbReference type="NCBI Taxonomy" id="946573"/>
    <lineage>
        <taxon>Bacteria</taxon>
        <taxon>Bacillati</taxon>
        <taxon>Actinomycetota</taxon>
        <taxon>Actinomycetes</taxon>
        <taxon>Micrococcales</taxon>
        <taxon>Brevibacteriaceae</taxon>
        <taxon>Brevibacterium</taxon>
    </lineage>
</organism>
<dbReference type="Gene3D" id="3.30.565.10">
    <property type="entry name" value="Histidine kinase-like ATPase, C-terminal domain"/>
    <property type="match status" value="1"/>
</dbReference>
<evidence type="ECO:0000256" key="5">
    <source>
        <dbReference type="ARBA" id="ARBA00022679"/>
    </source>
</evidence>
<evidence type="ECO:0000256" key="6">
    <source>
        <dbReference type="ARBA" id="ARBA00022692"/>
    </source>
</evidence>
<keyword evidence="9" id="KW-0902">Two-component regulatory system</keyword>
<dbReference type="GO" id="GO:0005886">
    <property type="term" value="C:plasma membrane"/>
    <property type="evidence" value="ECO:0007669"/>
    <property type="project" value="UniProtKB-SubCell"/>
</dbReference>
<keyword evidence="13" id="KW-1185">Reference proteome</keyword>
<evidence type="ECO:0000313" key="13">
    <source>
        <dbReference type="Proteomes" id="UP000196581"/>
    </source>
</evidence>
<evidence type="ECO:0000256" key="8">
    <source>
        <dbReference type="ARBA" id="ARBA00022989"/>
    </source>
</evidence>
<evidence type="ECO:0000256" key="1">
    <source>
        <dbReference type="ARBA" id="ARBA00000085"/>
    </source>
</evidence>
<dbReference type="RefSeq" id="WP_087004157.1">
    <property type="nucleotide sequence ID" value="NZ_FWFF01000001.1"/>
</dbReference>
<dbReference type="EMBL" id="FWFF01000001">
    <property type="protein sequence ID" value="SLM91378.1"/>
    <property type="molecule type" value="Genomic_DNA"/>
</dbReference>
<dbReference type="InterPro" id="IPR005467">
    <property type="entry name" value="His_kinase_dom"/>
</dbReference>
<evidence type="ECO:0000256" key="9">
    <source>
        <dbReference type="ARBA" id="ARBA00023012"/>
    </source>
</evidence>
<evidence type="ECO:0000313" key="12">
    <source>
        <dbReference type="EMBL" id="SLM91378.1"/>
    </source>
</evidence>
<evidence type="ECO:0000256" key="4">
    <source>
        <dbReference type="ARBA" id="ARBA00022553"/>
    </source>
</evidence>
<keyword evidence="5" id="KW-0808">Transferase</keyword>
<gene>
    <name evidence="12" type="ORF">FM105_02650</name>
</gene>
<dbReference type="SMART" id="SM00387">
    <property type="entry name" value="HATPase_c"/>
    <property type="match status" value="1"/>
</dbReference>
<dbReference type="PANTHER" id="PTHR45436:SF5">
    <property type="entry name" value="SENSOR HISTIDINE KINASE TRCS"/>
    <property type="match status" value="1"/>
</dbReference>
<comment type="catalytic activity">
    <reaction evidence="1">
        <text>ATP + protein L-histidine = ADP + protein N-phospho-L-histidine.</text>
        <dbReference type="EC" id="2.7.13.3"/>
    </reaction>
</comment>
<accession>A0A1X6WZH4</accession>
<dbReference type="PROSITE" id="PS50885">
    <property type="entry name" value="HAMP"/>
    <property type="match status" value="1"/>
</dbReference>
<feature type="domain" description="Histidine kinase" evidence="10">
    <location>
        <begin position="214"/>
        <end position="412"/>
    </location>
</feature>
<dbReference type="Pfam" id="PF00512">
    <property type="entry name" value="HisKA"/>
    <property type="match status" value="1"/>
</dbReference>
<evidence type="ECO:0000259" key="11">
    <source>
        <dbReference type="PROSITE" id="PS50885"/>
    </source>
</evidence>
<feature type="domain" description="HAMP" evidence="11">
    <location>
        <begin position="151"/>
        <end position="206"/>
    </location>
</feature>
<dbReference type="InterPro" id="IPR003660">
    <property type="entry name" value="HAMP_dom"/>
</dbReference>
<evidence type="ECO:0000256" key="2">
    <source>
        <dbReference type="ARBA" id="ARBA00004236"/>
    </source>
</evidence>
<dbReference type="AlphaFoldDB" id="A0A1X6WZH4"/>
<comment type="subcellular location">
    <subcellularLocation>
        <location evidence="2">Cell membrane</location>
    </subcellularLocation>
</comment>
<dbReference type="SUPFAM" id="SSF47384">
    <property type="entry name" value="Homodimeric domain of signal transducing histidine kinase"/>
    <property type="match status" value="1"/>
</dbReference>
<dbReference type="Gene3D" id="1.10.287.130">
    <property type="match status" value="1"/>
</dbReference>
<dbReference type="SUPFAM" id="SSF55874">
    <property type="entry name" value="ATPase domain of HSP90 chaperone/DNA topoisomerase II/histidine kinase"/>
    <property type="match status" value="1"/>
</dbReference>
<dbReference type="InterPro" id="IPR003594">
    <property type="entry name" value="HATPase_dom"/>
</dbReference>
<dbReference type="InterPro" id="IPR036097">
    <property type="entry name" value="HisK_dim/P_sf"/>
</dbReference>
<evidence type="ECO:0000256" key="3">
    <source>
        <dbReference type="ARBA" id="ARBA00012438"/>
    </source>
</evidence>
<proteinExistence type="predicted"/>
<keyword evidence="7" id="KW-0418">Kinase</keyword>
<dbReference type="GO" id="GO:0000155">
    <property type="term" value="F:phosphorelay sensor kinase activity"/>
    <property type="evidence" value="ECO:0007669"/>
    <property type="project" value="InterPro"/>
</dbReference>
<dbReference type="PANTHER" id="PTHR45436">
    <property type="entry name" value="SENSOR HISTIDINE KINASE YKOH"/>
    <property type="match status" value="1"/>
</dbReference>
<keyword evidence="8" id="KW-0472">Membrane</keyword>
<dbReference type="SMART" id="SM00388">
    <property type="entry name" value="HisKA"/>
    <property type="match status" value="1"/>
</dbReference>
<dbReference type="EC" id="2.7.13.3" evidence="3"/>
<sequence>MSLRWKIVLLVITSVVIAALTCGVVVRQSAARAEGERQRANATEQLNQAVTVYADTGVLALNTMIDDPGLPADARESALRGQSVTTLSSADDQDYMWAAAPIQVGSHTAVISVRQSTAESERLLAGIDRAVLLGMLGSALLIGGIATFAAGQISRRLTVGAQAARRIAHGETTDRVSDVIDYGNDEVADFALAVDFAVERLTEKIESEQRFTADLAHEMRTPLTGLVNAANLLEEESRPAELVKERVTRMQVLVEDLLEVSRLDAGRAETMMGPISVDASMHSLMTTLEGSGTLAGHPVDIAYGAGDTRIVTDQRRFERIITNLLVNAVKHGADPIEVETRPDAVVIRDSGPGYPPDIVATGPTRFVSAGGGGMGLGLVIAQGQARLLGMTIEFANGPNGGAHTTVRFPQAPAPEVPAG</sequence>
<keyword evidence="8" id="KW-1133">Transmembrane helix</keyword>
<dbReference type="Pfam" id="PF02518">
    <property type="entry name" value="HATPase_c"/>
    <property type="match status" value="1"/>
</dbReference>
<dbReference type="Proteomes" id="UP000196581">
    <property type="component" value="Unassembled WGS sequence"/>
</dbReference>
<dbReference type="InterPro" id="IPR050428">
    <property type="entry name" value="TCS_sensor_his_kinase"/>
</dbReference>
<reference evidence="13" key="1">
    <citation type="submission" date="2017-02" db="EMBL/GenBank/DDBJ databases">
        <authorList>
            <person name="Dridi B."/>
        </authorList>
    </citation>
    <scope>NUCLEOTIDE SEQUENCE [LARGE SCALE GENOMIC DNA]</scope>
    <source>
        <strain evidence="13">B Co 03.10</strain>
    </source>
</reference>
<keyword evidence="6" id="KW-0812">Transmembrane</keyword>
<dbReference type="Gene3D" id="6.10.340.10">
    <property type="match status" value="1"/>
</dbReference>
<evidence type="ECO:0000256" key="7">
    <source>
        <dbReference type="ARBA" id="ARBA00022777"/>
    </source>
</evidence>
<evidence type="ECO:0000259" key="10">
    <source>
        <dbReference type="PROSITE" id="PS50109"/>
    </source>
</evidence>
<name>A0A1X6WZH4_9MICO</name>
<dbReference type="InterPro" id="IPR003661">
    <property type="entry name" value="HisK_dim/P_dom"/>
</dbReference>
<dbReference type="PROSITE" id="PS50109">
    <property type="entry name" value="HIS_KIN"/>
    <property type="match status" value="1"/>
</dbReference>
<protein>
    <recommendedName>
        <fullName evidence="3">histidine kinase</fullName>
        <ecNumber evidence="3">2.7.13.3</ecNumber>
    </recommendedName>
</protein>
<keyword evidence="4" id="KW-0597">Phosphoprotein</keyword>
<dbReference type="InterPro" id="IPR036890">
    <property type="entry name" value="HATPase_C_sf"/>
</dbReference>